<dbReference type="GO" id="GO:0009626">
    <property type="term" value="P:plant-type hypersensitive response"/>
    <property type="evidence" value="ECO:0007669"/>
    <property type="project" value="UniProtKB-ARBA"/>
</dbReference>
<feature type="domain" description="Disease resistance N-terminal" evidence="8">
    <location>
        <begin position="12"/>
        <end position="99"/>
    </location>
</feature>
<proteinExistence type="inferred from homology"/>
<dbReference type="FunFam" id="1.10.10.10:FF:000322">
    <property type="entry name" value="Probable disease resistance protein At1g63360"/>
    <property type="match status" value="1"/>
</dbReference>
<dbReference type="RefSeq" id="XP_019710395.1">
    <property type="nucleotide sequence ID" value="XM_019854836.2"/>
</dbReference>
<name>A0A6J0PR75_ELAGV</name>
<dbReference type="FunCoup" id="A0A6J0PR75">
    <property type="interactions" value="4"/>
</dbReference>
<dbReference type="FunFam" id="1.10.8.430:FF:000003">
    <property type="entry name" value="Probable disease resistance protein At5g66910"/>
    <property type="match status" value="1"/>
</dbReference>
<dbReference type="Pfam" id="PF23559">
    <property type="entry name" value="WHD_DRP"/>
    <property type="match status" value="1"/>
</dbReference>
<evidence type="ECO:0000256" key="3">
    <source>
        <dbReference type="ARBA" id="ARBA00022737"/>
    </source>
</evidence>
<evidence type="ECO:0000256" key="6">
    <source>
        <dbReference type="ARBA" id="ARBA00022840"/>
    </source>
</evidence>
<dbReference type="Gene3D" id="1.10.10.10">
    <property type="entry name" value="Winged helix-like DNA-binding domain superfamily/Winged helix DNA-binding domain"/>
    <property type="match status" value="1"/>
</dbReference>
<dbReference type="Gene3D" id="3.40.50.300">
    <property type="entry name" value="P-loop containing nucleotide triphosphate hydrolases"/>
    <property type="match status" value="1"/>
</dbReference>
<evidence type="ECO:0000256" key="5">
    <source>
        <dbReference type="ARBA" id="ARBA00022821"/>
    </source>
</evidence>
<dbReference type="PRINTS" id="PR00364">
    <property type="entry name" value="DISEASERSIST"/>
</dbReference>
<dbReference type="InParanoid" id="A0A6J0PR75"/>
<dbReference type="SUPFAM" id="SSF52058">
    <property type="entry name" value="L domain-like"/>
    <property type="match status" value="1"/>
</dbReference>
<dbReference type="GeneID" id="105057872"/>
<protein>
    <submittedName>
        <fullName evidence="12">Disease resistance protein RGA4</fullName>
    </submittedName>
</protein>
<keyword evidence="11" id="KW-1185">Reference proteome</keyword>
<feature type="domain" description="R13L1/DRL21-like LRR repeat region" evidence="10">
    <location>
        <begin position="691"/>
        <end position="832"/>
    </location>
</feature>
<dbReference type="Gene3D" id="1.10.8.430">
    <property type="entry name" value="Helical domain of apoptotic protease-activating factors"/>
    <property type="match status" value="1"/>
</dbReference>
<accession>A0A6J0PR75</accession>
<dbReference type="InterPro" id="IPR027417">
    <property type="entry name" value="P-loop_NTPase"/>
</dbReference>
<dbReference type="Gene3D" id="3.80.10.10">
    <property type="entry name" value="Ribonuclease Inhibitor"/>
    <property type="match status" value="2"/>
</dbReference>
<dbReference type="OrthoDB" id="786390at2759"/>
<dbReference type="SUPFAM" id="SSF52540">
    <property type="entry name" value="P-loop containing nucleoside triphosphate hydrolases"/>
    <property type="match status" value="1"/>
</dbReference>
<evidence type="ECO:0000256" key="1">
    <source>
        <dbReference type="ARBA" id="ARBA00008894"/>
    </source>
</evidence>
<evidence type="ECO:0000256" key="2">
    <source>
        <dbReference type="ARBA" id="ARBA00022614"/>
    </source>
</evidence>
<evidence type="ECO:0000259" key="7">
    <source>
        <dbReference type="Pfam" id="PF00931"/>
    </source>
</evidence>
<dbReference type="GO" id="GO:0005524">
    <property type="term" value="F:ATP binding"/>
    <property type="evidence" value="ECO:0007669"/>
    <property type="project" value="UniProtKB-KW"/>
</dbReference>
<feature type="domain" description="NB-ARC" evidence="7">
    <location>
        <begin position="168"/>
        <end position="339"/>
    </location>
</feature>
<dbReference type="PANTHER" id="PTHR36766:SF70">
    <property type="entry name" value="DISEASE RESISTANCE PROTEIN RGA4"/>
    <property type="match status" value="1"/>
</dbReference>
<keyword evidence="3" id="KW-0677">Repeat</keyword>
<dbReference type="CDD" id="cd14798">
    <property type="entry name" value="RX-CC_like"/>
    <property type="match status" value="1"/>
</dbReference>
<dbReference type="GO" id="GO:0042742">
    <property type="term" value="P:defense response to bacterium"/>
    <property type="evidence" value="ECO:0007669"/>
    <property type="project" value="UniProtKB-ARBA"/>
</dbReference>
<dbReference type="KEGG" id="egu:105057872"/>
<feature type="domain" description="Disease resistance protein winged helix" evidence="9">
    <location>
        <begin position="423"/>
        <end position="508"/>
    </location>
</feature>
<dbReference type="InterPro" id="IPR058922">
    <property type="entry name" value="WHD_DRP"/>
</dbReference>
<keyword evidence="2" id="KW-0433">Leucine-rich repeat</keyword>
<dbReference type="Gene3D" id="1.20.5.4130">
    <property type="match status" value="1"/>
</dbReference>
<dbReference type="Pfam" id="PF18052">
    <property type="entry name" value="Rx_N"/>
    <property type="match status" value="1"/>
</dbReference>
<dbReference type="PANTHER" id="PTHR36766">
    <property type="entry name" value="PLANT BROAD-SPECTRUM MILDEW RESISTANCE PROTEIN RPW8"/>
    <property type="match status" value="1"/>
</dbReference>
<keyword evidence="4" id="KW-0547">Nucleotide-binding</keyword>
<reference evidence="12" key="1">
    <citation type="submission" date="2025-08" db="UniProtKB">
        <authorList>
            <consortium name="RefSeq"/>
        </authorList>
    </citation>
    <scope>IDENTIFICATION</scope>
</reference>
<evidence type="ECO:0000259" key="9">
    <source>
        <dbReference type="Pfam" id="PF23559"/>
    </source>
</evidence>
<dbReference type="AlphaFoldDB" id="A0A6J0PR75"/>
<evidence type="ECO:0000313" key="12">
    <source>
        <dbReference type="RefSeq" id="XP_019710395.1"/>
    </source>
</evidence>
<organism evidence="11 12">
    <name type="scientific">Elaeis guineensis var. tenera</name>
    <name type="common">Oil palm</name>
    <dbReference type="NCBI Taxonomy" id="51953"/>
    <lineage>
        <taxon>Eukaryota</taxon>
        <taxon>Viridiplantae</taxon>
        <taxon>Streptophyta</taxon>
        <taxon>Embryophyta</taxon>
        <taxon>Tracheophyta</taxon>
        <taxon>Spermatophyta</taxon>
        <taxon>Magnoliopsida</taxon>
        <taxon>Liliopsida</taxon>
        <taxon>Arecaceae</taxon>
        <taxon>Arecoideae</taxon>
        <taxon>Cocoseae</taxon>
        <taxon>Elaeidinae</taxon>
        <taxon>Elaeis</taxon>
    </lineage>
</organism>
<dbReference type="InterPro" id="IPR038005">
    <property type="entry name" value="RX-like_CC"/>
</dbReference>
<dbReference type="InterPro" id="IPR036388">
    <property type="entry name" value="WH-like_DNA-bd_sf"/>
</dbReference>
<comment type="similarity">
    <text evidence="1">Belongs to the disease resistance NB-LRR family.</text>
</comment>
<keyword evidence="6" id="KW-0067">ATP-binding</keyword>
<evidence type="ECO:0000256" key="4">
    <source>
        <dbReference type="ARBA" id="ARBA00022741"/>
    </source>
</evidence>
<evidence type="ECO:0000313" key="11">
    <source>
        <dbReference type="Proteomes" id="UP000504607"/>
    </source>
</evidence>
<dbReference type="InterPro" id="IPR042197">
    <property type="entry name" value="Apaf_helical"/>
</dbReference>
<dbReference type="InterPro" id="IPR002182">
    <property type="entry name" value="NB-ARC"/>
</dbReference>
<sequence length="1030" mass="116077">MADVLLSALLPVVMEKATDRLLPQFGVIWGMEEKLEKLERTLSVIQSILGDAENRQVKDPAVKRWLAALKDAAYEADDILDEFNVEAMRRKTQIQIDMSKKVRSFFSLHNPVWFRFKMGQKLKEIVQKIDEIAAERIRFGFTVTTQPQNRDRPQTHSYVDESNVIGREVDKEKIVKLLLDHDRNQNVAVLPIVAMGGVGKTTLAKLVYKDERVERHFQPLIWICASDEFDIAKLAKAIIASATGTECQESQMELLQRRLREVVSGKRYLLVLDDVWNEDQAKWDELKTLLGTGGEGSRIIVTARSEKVSSIMGTLPTCRLSCLTEDDSWTLFRKRAFEKGADVPPNLEKIGKEIVKKCGGLPLAVKALGSLMHSKSQEKEWLSVRDSEIWDMQVGEDGILPALRLSYGHLPSHLKQCFAFCAIFPKDYEMEKDLLIQLWMANGFIPSGGRKELEDKGHEIFNELASRSFFQDIKEVEGHAGFDGFFVRSSKVYYITTCKMHDLTHDLAKSITGNECLNIVEPAMLEDVSRKTRHLGTSGHLTLNIHRTFNTSPNIRTLLSSSTTRSNRTIVTADSSKPRSLRALALDDYKIRRLPISIGFLKHLRYLDLSCTGVEALPDATTTLLNLQTLKLSHCWKLCKLPEDMRNMSSLRHLYIDGCDSLKHLPAGMGQLSSLRTLTKYIVGNDAGRRISELNGLDLGGFLELYNLRNVRDAADAKHANLSSKHNLRSLILCWDMIAWNDSCYRSNAPNVCKDVLHVGNAEEVLEALGPHDGLKLLAIWRYGGDRFPTWMMDSLLLQNLIEIHLGACAGCDHLPPLWQLPVLKFLYLIKMGSVRHLCSSTIYGNASNGTLQAFPSLKRLVLHTMQSLKEWSEDEKTVEVMLVFPHLAELKIINCPNLMTIPKLPSLKSLSMKGTNKQLGLVHSLTALSSLEIEVDKTSNGTESPPLAQEKKMFFRDFRSLENLTITASEDLAPLLEEEEMEGLSSSLHHLEVGRCNWLFSSSQQASSPLGFWKNLTSLQSLESIIVMI</sequence>
<dbReference type="InterPro" id="IPR041118">
    <property type="entry name" value="Rx_N"/>
</dbReference>
<dbReference type="InterPro" id="IPR056789">
    <property type="entry name" value="LRR_R13L1-DRL21"/>
</dbReference>
<evidence type="ECO:0000259" key="8">
    <source>
        <dbReference type="Pfam" id="PF18052"/>
    </source>
</evidence>
<dbReference type="GO" id="GO:0002758">
    <property type="term" value="P:innate immune response-activating signaling pathway"/>
    <property type="evidence" value="ECO:0007669"/>
    <property type="project" value="UniProtKB-ARBA"/>
</dbReference>
<keyword evidence="5" id="KW-0611">Plant defense</keyword>
<dbReference type="Proteomes" id="UP000504607">
    <property type="component" value="Chromosome 14"/>
</dbReference>
<dbReference type="GO" id="GO:0043531">
    <property type="term" value="F:ADP binding"/>
    <property type="evidence" value="ECO:0007669"/>
    <property type="project" value="InterPro"/>
</dbReference>
<dbReference type="Pfam" id="PF25019">
    <property type="entry name" value="LRR_R13L1-DRL21"/>
    <property type="match status" value="1"/>
</dbReference>
<dbReference type="Pfam" id="PF00931">
    <property type="entry name" value="NB-ARC"/>
    <property type="match status" value="1"/>
</dbReference>
<gene>
    <name evidence="12" type="primary">LOC105057872</name>
</gene>
<evidence type="ECO:0000259" key="10">
    <source>
        <dbReference type="Pfam" id="PF25019"/>
    </source>
</evidence>
<dbReference type="InterPro" id="IPR032675">
    <property type="entry name" value="LRR_dom_sf"/>
</dbReference>
<dbReference type="FunFam" id="3.40.50.300:FF:001091">
    <property type="entry name" value="Probable disease resistance protein At1g61300"/>
    <property type="match status" value="1"/>
</dbReference>